<keyword evidence="5 6" id="KW-0472">Membrane</keyword>
<dbReference type="PANTHER" id="PTHR43478">
    <property type="entry name" value="NA+/H+ ANTIPORTER-RELATED"/>
    <property type="match status" value="1"/>
</dbReference>
<evidence type="ECO:0000256" key="4">
    <source>
        <dbReference type="ARBA" id="ARBA00022989"/>
    </source>
</evidence>
<feature type="domain" description="Na+/H+ antiporter NhaC-like C-terminal" evidence="7">
    <location>
        <begin position="296"/>
        <end position="582"/>
    </location>
</feature>
<feature type="transmembrane region" description="Helical" evidence="6">
    <location>
        <begin position="472"/>
        <end position="490"/>
    </location>
</feature>
<evidence type="ECO:0000256" key="1">
    <source>
        <dbReference type="ARBA" id="ARBA00004651"/>
    </source>
</evidence>
<dbReference type="EMBL" id="FMSV02000123">
    <property type="protein sequence ID" value="SEH04830.1"/>
    <property type="molecule type" value="Genomic_DNA"/>
</dbReference>
<keyword evidence="9" id="KW-1185">Reference proteome</keyword>
<comment type="subcellular location">
    <subcellularLocation>
        <location evidence="1">Cell membrane</location>
        <topology evidence="1">Multi-pass membrane protein</topology>
    </subcellularLocation>
</comment>
<reference evidence="8 9" key="1">
    <citation type="submission" date="2016-10" db="EMBL/GenBank/DDBJ databases">
        <authorList>
            <person name="de Groot N.N."/>
        </authorList>
    </citation>
    <scope>NUCLEOTIDE SEQUENCE [LARGE SCALE GENOMIC DNA]</scope>
    <source>
        <strain evidence="8">MBHS1</strain>
    </source>
</reference>
<dbReference type="InterPro" id="IPR018461">
    <property type="entry name" value="Na/H_Antiport_NhaC-like_C"/>
</dbReference>
<keyword evidence="2" id="KW-1003">Cell membrane</keyword>
<keyword evidence="3 6" id="KW-0812">Transmembrane</keyword>
<feature type="transmembrane region" description="Helical" evidence="6">
    <location>
        <begin position="167"/>
        <end position="187"/>
    </location>
</feature>
<dbReference type="AlphaFoldDB" id="A0A1H6F3Y5"/>
<keyword evidence="4 6" id="KW-1133">Transmembrane helix</keyword>
<evidence type="ECO:0000256" key="3">
    <source>
        <dbReference type="ARBA" id="ARBA00022692"/>
    </source>
</evidence>
<gene>
    <name evidence="8" type="primary">mleN</name>
    <name evidence="8" type="ORF">MBHS_00682</name>
</gene>
<evidence type="ECO:0000259" key="7">
    <source>
        <dbReference type="Pfam" id="PF03553"/>
    </source>
</evidence>
<accession>A0A1H6F3Y5</accession>
<feature type="transmembrane region" description="Helical" evidence="6">
    <location>
        <begin position="379"/>
        <end position="397"/>
    </location>
</feature>
<dbReference type="RefSeq" id="WP_286019014.1">
    <property type="nucleotide sequence ID" value="NZ_FMSV02000123.1"/>
</dbReference>
<evidence type="ECO:0000256" key="6">
    <source>
        <dbReference type="SAM" id="Phobius"/>
    </source>
</evidence>
<feature type="transmembrane region" description="Helical" evidence="6">
    <location>
        <begin position="404"/>
        <end position="423"/>
    </location>
</feature>
<name>A0A1H6F3Y5_9GAMM</name>
<dbReference type="PANTHER" id="PTHR43478:SF1">
    <property type="entry name" value="NA+_H+ ANTIPORTER NHAC-LIKE C-TERMINAL DOMAIN-CONTAINING PROTEIN"/>
    <property type="match status" value="1"/>
</dbReference>
<proteinExistence type="predicted"/>
<feature type="transmembrane region" description="Helical" evidence="6">
    <location>
        <begin position="304"/>
        <end position="327"/>
    </location>
</feature>
<dbReference type="Proteomes" id="UP000236724">
    <property type="component" value="Unassembled WGS sequence"/>
</dbReference>
<feature type="transmembrane region" description="Helical" evidence="6">
    <location>
        <begin position="221"/>
        <end position="241"/>
    </location>
</feature>
<dbReference type="Pfam" id="PF03553">
    <property type="entry name" value="Na_H_antiporter"/>
    <property type="match status" value="1"/>
</dbReference>
<dbReference type="GO" id="GO:0005886">
    <property type="term" value="C:plasma membrane"/>
    <property type="evidence" value="ECO:0007669"/>
    <property type="project" value="UniProtKB-SubCell"/>
</dbReference>
<feature type="transmembrane region" description="Helical" evidence="6">
    <location>
        <begin position="12"/>
        <end position="31"/>
    </location>
</feature>
<evidence type="ECO:0000256" key="2">
    <source>
        <dbReference type="ARBA" id="ARBA00022475"/>
    </source>
</evidence>
<protein>
    <submittedName>
        <fullName evidence="8">Malate-2H(+)/Na(+)-lactate antiporter</fullName>
    </submittedName>
</protein>
<evidence type="ECO:0000313" key="8">
    <source>
        <dbReference type="EMBL" id="SEH04830.1"/>
    </source>
</evidence>
<feature type="transmembrane region" description="Helical" evidence="6">
    <location>
        <begin position="122"/>
        <end position="139"/>
    </location>
</feature>
<feature type="transmembrane region" description="Helical" evidence="6">
    <location>
        <begin position="443"/>
        <end position="465"/>
    </location>
</feature>
<sequence length="591" mass="63741">MIFKSVDVVHLLKAPALWIFLTGALLAYYVGAEVSPTWVMETVTLDVQADAQGRLFYVQRGLPQYLHKVKTETEAVLTTQSLKNFSVQGERPPLLKEVISHDQRVDGQTQTLYEQRLAKRHWGFWSLLPALVAVLLCFISKEPVTALLGGIVAGAFLLGRYDLTEDVLVPQLATTGAAGVLLLYLWLLGGLMGIWNRTGAAQAFAEFMTRHVVRGPRSAKLTAWMLGVIFFQGGTVSAVVVGTTVKPIADKENISHEELSYIVDSTSSPIASQLAFNAWPGYVQAFIFVAGVPFLLTEADRITFFFASVPFCFYAIFAVLSTFLLSIDKLPFTSRQMRAAMIRARTTGQLNAPNANPLSAKELQASNVPPGYTPHVIEFFLPLGLLIVVAVGTFIASGSPQVRWAFGLAFISAMLLAILRGMSLRNVMGGVTDGMKGVVLGSVILLLAITIGGISKEAGGAIYLVELLEGNLSYWLLPVILQLLTIIIAFSTGTSWGTYAVAFPLAMPLAWAVAQANGLDHPQLFMTICFAAVMDGSVYGDQCSPISDTTVLSATCTGCDLMDHVKTQIPHATIAAGLAAIGWTLVTLVFV</sequence>
<organism evidence="8 9">
    <name type="scientific">Candidatus Venteria ishoeyi</name>
    <dbReference type="NCBI Taxonomy" id="1899563"/>
    <lineage>
        <taxon>Bacteria</taxon>
        <taxon>Pseudomonadati</taxon>
        <taxon>Pseudomonadota</taxon>
        <taxon>Gammaproteobacteria</taxon>
        <taxon>Thiotrichales</taxon>
        <taxon>Thiotrichaceae</taxon>
        <taxon>Venteria</taxon>
    </lineage>
</organism>
<evidence type="ECO:0000313" key="9">
    <source>
        <dbReference type="Proteomes" id="UP000236724"/>
    </source>
</evidence>
<feature type="transmembrane region" description="Helical" evidence="6">
    <location>
        <begin position="572"/>
        <end position="590"/>
    </location>
</feature>
<feature type="transmembrane region" description="Helical" evidence="6">
    <location>
        <begin position="279"/>
        <end position="297"/>
    </location>
</feature>
<evidence type="ECO:0000256" key="5">
    <source>
        <dbReference type="ARBA" id="ARBA00023136"/>
    </source>
</evidence>